<dbReference type="RefSeq" id="WP_329780302.1">
    <property type="nucleotide sequence ID" value="NZ_JAYJJR010000013.1"/>
</dbReference>
<evidence type="ECO:0000313" key="1">
    <source>
        <dbReference type="EMBL" id="MEB3023039.1"/>
    </source>
</evidence>
<sequence>MSASLTLAGALPDRLVRDDLRPAPNLAADLVGQFERRTTIICAAFVIGDRDFHLSSDSPSYLRVWVHEARRRAC</sequence>
<dbReference type="Proteomes" id="UP001299596">
    <property type="component" value="Unassembled WGS sequence"/>
</dbReference>
<comment type="caution">
    <text evidence="1">The sequence shown here is derived from an EMBL/GenBank/DDBJ whole genome shotgun (WGS) entry which is preliminary data.</text>
</comment>
<evidence type="ECO:0000313" key="2">
    <source>
        <dbReference type="Proteomes" id="UP001299596"/>
    </source>
</evidence>
<protein>
    <submittedName>
        <fullName evidence="1">Uncharacterized protein</fullName>
    </submittedName>
</protein>
<name>A0ABU5XM18_9MYCO</name>
<accession>A0ABU5XM18</accession>
<gene>
    <name evidence="1" type="ORF">K6T79_18515</name>
</gene>
<proteinExistence type="predicted"/>
<reference evidence="1 2" key="1">
    <citation type="submission" date="2023-12" db="EMBL/GenBank/DDBJ databases">
        <title>Description of new species of Mycobacterium terrae complex isolated from sewage at the Sao Paulo Zoological Park Foundation in Brazil.</title>
        <authorList>
            <person name="Romagnoli C.L."/>
            <person name="Conceicao E.C."/>
            <person name="Machado E."/>
            <person name="Barreto L.B.P.F."/>
            <person name="Sharma A."/>
            <person name="Silva N.M."/>
            <person name="Marques L.E."/>
            <person name="Juliana M.A."/>
            <person name="Lourenco M.C.S."/>
            <person name="Digiampietri L.A."/>
            <person name="Suffys P.N."/>
            <person name="Viana-Niero C."/>
        </authorList>
    </citation>
    <scope>NUCLEOTIDE SEQUENCE [LARGE SCALE GENOMIC DNA]</scope>
    <source>
        <strain evidence="1 2">MYC098</strain>
    </source>
</reference>
<organism evidence="1 2">
    <name type="scientific">[Mycobacterium] crassicus</name>
    <dbReference type="NCBI Taxonomy" id="2872309"/>
    <lineage>
        <taxon>Bacteria</taxon>
        <taxon>Bacillati</taxon>
        <taxon>Actinomycetota</taxon>
        <taxon>Actinomycetes</taxon>
        <taxon>Mycobacteriales</taxon>
        <taxon>Mycobacteriaceae</taxon>
        <taxon>Mycolicibacter</taxon>
    </lineage>
</organism>
<keyword evidence="2" id="KW-1185">Reference proteome</keyword>
<dbReference type="EMBL" id="JAYJJR010000013">
    <property type="protein sequence ID" value="MEB3023039.1"/>
    <property type="molecule type" value="Genomic_DNA"/>
</dbReference>